<dbReference type="PROSITE" id="PS00108">
    <property type="entry name" value="PROTEIN_KINASE_ST"/>
    <property type="match status" value="1"/>
</dbReference>
<dbReference type="EMBL" id="MK500415">
    <property type="protein sequence ID" value="QBK89332.1"/>
    <property type="molecule type" value="Genomic_DNA"/>
</dbReference>
<evidence type="ECO:0000256" key="1">
    <source>
        <dbReference type="SAM" id="Coils"/>
    </source>
</evidence>
<sequence length="970" mass="114319">MDNEFEIKQYSTLLKKFSINKLKRLLRCTQDSGISKNMIIAKLIAEMYFNKSRIRRIKNITPMFGGVYTYDQISKNNKKLFGDKLGSNLPWLDKPRKEKYKDAEKIGAIDKLKEDLKKIYGRIGTDDTKMIDGRSVALDKLMKLESVYKEKNYAINMDFLDNYYKYFYIGLEYPFIGTIRDVCNAPTYKKSDVNLQRDPKKKLASGAAGEVSILTTKDDRYELILKKMLEKVPYRKEYLSLEVLHWTNTPKSYKFYNRYGQLPYSKRTDTWANWNSVIEDKFSDNKKNKYKKLNAFNVAGHKDELVTLSVPSDNFTNQTILHMILNKILTKSGIDNFIYQYDAYYCKRRPPPTFKSKIFGYNIIEKADADLFNHIKTHMSNILIIDNNYEKYSAIFKDMFKQVLKPLYILQKPEYAFVHSDLKTKNIFVKYEPISDSDYNNLKLDEQYTIIKKNGTKYKVIYKIADYDKSSITWNGIRFYNQGGIGISSVYLATELPTLLDYSEKNNKFYDNSKQYSLHTIISAIARKLQINVPGFRPTSEMLQGIETSMIGIRYSPVPFYSSIDVYTFFISVLYTDTFYNYIKYCEEKKQDNPIFKMFKTIFPIELTRIKLLTGAEIAKNANKTLDTMGQIIFELYRNDVYPLKNIDSIYNLFNIDDKIFNYTDKQRDIVEYVNLTPKNNKLCRSNCGTFTGREGNYVNYDKIPGVIIEKSQSFGILPIENGCKTNRYTKFGLAGRNIYDWDYCGNKNHDLYTSLQFGKEIEQIDKSDEAKTLQQIIDAKKRRVEKMGNIIGDPLLHKYFSSSVERIQKTIDYFSKEIIEISDKQNKYEDENNARLKSKIDDDTEIKKINDRTKTKQYIKSHKKIMKEIIKELKKKIDELKSKLKFSDIDEKNIESTKKKLIKELKNLRDYTEKNLEKIWTDIKDKINYLHKLEYEIENSNYIKEIKKNEEYQKYLIKEEFDIITTIKI</sequence>
<evidence type="ECO:0008006" key="3">
    <source>
        <dbReference type="Google" id="ProtNLM"/>
    </source>
</evidence>
<feature type="coiled-coil region" evidence="1">
    <location>
        <begin position="864"/>
        <end position="915"/>
    </location>
</feature>
<proteinExistence type="predicted"/>
<keyword evidence="1" id="KW-0175">Coiled coil</keyword>
<protein>
    <recommendedName>
        <fullName evidence="3">Protein kinase domain-containing protein</fullName>
    </recommendedName>
</protein>
<accession>A0A4D5XFL6</accession>
<organism evidence="2">
    <name type="scientific">Mimivirus LCMiAC02</name>
    <dbReference type="NCBI Taxonomy" id="2506609"/>
    <lineage>
        <taxon>Viruses</taxon>
        <taxon>Varidnaviria</taxon>
        <taxon>Bamfordvirae</taxon>
        <taxon>Nucleocytoviricota</taxon>
        <taxon>Megaviricetes</taxon>
        <taxon>Imitervirales</taxon>
        <taxon>Mimiviridae</taxon>
        <taxon>Klosneuvirinae</taxon>
    </lineage>
</organism>
<evidence type="ECO:0000313" key="2">
    <source>
        <dbReference type="EMBL" id="QBK89332.1"/>
    </source>
</evidence>
<dbReference type="InterPro" id="IPR011009">
    <property type="entry name" value="Kinase-like_dom_sf"/>
</dbReference>
<gene>
    <name evidence="2" type="ORF">LCMiAC02_04270</name>
</gene>
<dbReference type="GO" id="GO:0004672">
    <property type="term" value="F:protein kinase activity"/>
    <property type="evidence" value="ECO:0007669"/>
    <property type="project" value="InterPro"/>
</dbReference>
<name>A0A4D5XFL6_9VIRU</name>
<dbReference type="InterPro" id="IPR008271">
    <property type="entry name" value="Ser/Thr_kinase_AS"/>
</dbReference>
<reference evidence="2" key="1">
    <citation type="journal article" date="2019" name="MBio">
        <title>Virus Genomes from Deep Sea Sediments Expand the Ocean Megavirome and Support Independent Origins of Viral Gigantism.</title>
        <authorList>
            <person name="Backstrom D."/>
            <person name="Yutin N."/>
            <person name="Jorgensen S.L."/>
            <person name="Dharamshi J."/>
            <person name="Homa F."/>
            <person name="Zaremba-Niedwiedzka K."/>
            <person name="Spang A."/>
            <person name="Wolf Y.I."/>
            <person name="Koonin E.V."/>
            <person name="Ettema T.J."/>
        </authorList>
    </citation>
    <scope>NUCLEOTIDE SEQUENCE</scope>
</reference>
<dbReference type="SUPFAM" id="SSF56112">
    <property type="entry name" value="Protein kinase-like (PK-like)"/>
    <property type="match status" value="1"/>
</dbReference>